<evidence type="ECO:0000256" key="1">
    <source>
        <dbReference type="ARBA" id="ARBA00008898"/>
    </source>
</evidence>
<evidence type="ECO:0000313" key="5">
    <source>
        <dbReference type="Proteomes" id="UP001596492"/>
    </source>
</evidence>
<feature type="domain" description="Flavin reductase like" evidence="3">
    <location>
        <begin position="17"/>
        <end position="158"/>
    </location>
</feature>
<sequence length="164" mass="17732">MASFKPETDTKAFRNALGRFATGVTVITANGPDGPIGMTANSFTSLSLEPALVMWSPAKKSSRYEAFVNAPHFAIHILAHDQKEICNAFARSKSAFDQFEVTHNLHDVPVFSGCLAVFECKRFAVHDAGDHSIIVGEVEFTQEREGTGLVFSQGAFGAINPLQA</sequence>
<gene>
    <name evidence="4" type="ORF">ACFQS8_13300</name>
</gene>
<dbReference type="Proteomes" id="UP001596492">
    <property type="component" value="Unassembled WGS sequence"/>
</dbReference>
<dbReference type="PANTHER" id="PTHR30466:SF11">
    <property type="entry name" value="FLAVIN-DEPENDENT MONOOXYGENASE, REDUCTASE SUBUNIT HSAB"/>
    <property type="match status" value="1"/>
</dbReference>
<protein>
    <submittedName>
        <fullName evidence="4">Flavin reductase family protein</fullName>
        <ecNumber evidence="4">1.5.1.-</ecNumber>
    </submittedName>
</protein>
<dbReference type="PANTHER" id="PTHR30466">
    <property type="entry name" value="FLAVIN REDUCTASE"/>
    <property type="match status" value="1"/>
</dbReference>
<dbReference type="SUPFAM" id="SSF50475">
    <property type="entry name" value="FMN-binding split barrel"/>
    <property type="match status" value="1"/>
</dbReference>
<dbReference type="EMBL" id="JBHTBR010000005">
    <property type="protein sequence ID" value="MFC7292601.1"/>
    <property type="molecule type" value="Genomic_DNA"/>
</dbReference>
<evidence type="ECO:0000259" key="3">
    <source>
        <dbReference type="SMART" id="SM00903"/>
    </source>
</evidence>
<dbReference type="InterPro" id="IPR050268">
    <property type="entry name" value="NADH-dep_flavin_reductase"/>
</dbReference>
<comment type="caution">
    <text evidence="4">The sequence shown here is derived from an EMBL/GenBank/DDBJ whole genome shotgun (WGS) entry which is preliminary data.</text>
</comment>
<dbReference type="EC" id="1.5.1.-" evidence="4"/>
<keyword evidence="2 4" id="KW-0560">Oxidoreductase</keyword>
<name>A0ABW2INZ4_9PROT</name>
<dbReference type="InterPro" id="IPR012349">
    <property type="entry name" value="Split_barrel_FMN-bd"/>
</dbReference>
<dbReference type="InterPro" id="IPR002563">
    <property type="entry name" value="Flavin_Rdtase-like_dom"/>
</dbReference>
<accession>A0ABW2INZ4</accession>
<dbReference type="Gene3D" id="2.30.110.10">
    <property type="entry name" value="Electron Transport, Fmn-binding Protein, Chain A"/>
    <property type="match status" value="1"/>
</dbReference>
<proteinExistence type="inferred from homology"/>
<organism evidence="4 5">
    <name type="scientific">Hirschia litorea</name>
    <dbReference type="NCBI Taxonomy" id="1199156"/>
    <lineage>
        <taxon>Bacteria</taxon>
        <taxon>Pseudomonadati</taxon>
        <taxon>Pseudomonadota</taxon>
        <taxon>Alphaproteobacteria</taxon>
        <taxon>Hyphomonadales</taxon>
        <taxon>Hyphomonadaceae</taxon>
        <taxon>Hirschia</taxon>
    </lineage>
</organism>
<dbReference type="RefSeq" id="WP_382168162.1">
    <property type="nucleotide sequence ID" value="NZ_JBHTBR010000005.1"/>
</dbReference>
<keyword evidence="5" id="KW-1185">Reference proteome</keyword>
<reference evidence="5" key="1">
    <citation type="journal article" date="2019" name="Int. J. Syst. Evol. Microbiol.">
        <title>The Global Catalogue of Microorganisms (GCM) 10K type strain sequencing project: providing services to taxonomists for standard genome sequencing and annotation.</title>
        <authorList>
            <consortium name="The Broad Institute Genomics Platform"/>
            <consortium name="The Broad Institute Genome Sequencing Center for Infectious Disease"/>
            <person name="Wu L."/>
            <person name="Ma J."/>
        </authorList>
    </citation>
    <scope>NUCLEOTIDE SEQUENCE [LARGE SCALE GENOMIC DNA]</scope>
    <source>
        <strain evidence="5">CCUG 51308</strain>
    </source>
</reference>
<comment type="similarity">
    <text evidence="1">Belongs to the non-flavoprotein flavin reductase family.</text>
</comment>
<evidence type="ECO:0000313" key="4">
    <source>
        <dbReference type="EMBL" id="MFC7292601.1"/>
    </source>
</evidence>
<dbReference type="SMART" id="SM00903">
    <property type="entry name" value="Flavin_Reduct"/>
    <property type="match status" value="1"/>
</dbReference>
<dbReference type="Pfam" id="PF01613">
    <property type="entry name" value="Flavin_Reduct"/>
    <property type="match status" value="1"/>
</dbReference>
<dbReference type="GO" id="GO:0016491">
    <property type="term" value="F:oxidoreductase activity"/>
    <property type="evidence" value="ECO:0007669"/>
    <property type="project" value="UniProtKB-KW"/>
</dbReference>
<evidence type="ECO:0000256" key="2">
    <source>
        <dbReference type="ARBA" id="ARBA00023002"/>
    </source>
</evidence>